<evidence type="ECO:0000313" key="2">
    <source>
        <dbReference type="EMBL" id="BAE37193.1"/>
    </source>
</evidence>
<accession>Q3TR37</accession>
<protein>
    <submittedName>
        <fullName evidence="2">Uncharacterized protein</fullName>
    </submittedName>
</protein>
<sequence length="79" mass="8660">MLGSMSTRKHPNLGIMVHHFCNLRAADAEARGSGAQGHPRVYGEFWFLLKPSYVVGMSVCVCVVCVSIPIYLAPENQNP</sequence>
<keyword evidence="1" id="KW-0812">Transmembrane</keyword>
<reference evidence="2" key="1">
    <citation type="journal article" date="1999" name="Methods Enzymol.">
        <title>High-efficiency full-length cDNA cloning.</title>
        <authorList>
            <person name="Carninci P."/>
            <person name="Hayashizaki Y."/>
        </authorList>
    </citation>
    <scope>NUCLEOTIDE SEQUENCE</scope>
    <source>
        <strain evidence="2">C57BL/6J</strain>
        <tissue evidence="2">Aorta and vein</tissue>
    </source>
</reference>
<reference evidence="2" key="6">
    <citation type="submission" date="2004-04" db="EMBL/GenBank/DDBJ databases">
        <authorList>
            <person name="Arakawa T."/>
            <person name="Carninci P."/>
            <person name="Fukuda S."/>
            <person name="Hashizume W."/>
            <person name="Hayashida K."/>
            <person name="Hori F."/>
            <person name="Iida J."/>
            <person name="Imamura K."/>
            <person name="Imotani K."/>
            <person name="Itoh M."/>
            <person name="Kanagawa S."/>
            <person name="Kawai J."/>
            <person name="Kojima M."/>
            <person name="Konno H."/>
            <person name="Murata M."/>
            <person name="Nakamura M."/>
            <person name="Ninomiya N."/>
            <person name="Nishiyori H."/>
            <person name="Nomura K."/>
            <person name="Ohno M."/>
            <person name="Sakazume N."/>
            <person name="Sano H."/>
            <person name="Sasaki D."/>
            <person name="Shibata K."/>
            <person name="Shiraki T."/>
            <person name="Tagami M."/>
            <person name="Tagami Y."/>
            <person name="Waki K."/>
            <person name="Watahiki A."/>
            <person name="Muramatsu M."/>
            <person name="Hayashizaki Y."/>
        </authorList>
    </citation>
    <scope>NUCLEOTIDE SEQUENCE</scope>
    <source>
        <strain evidence="2">C57BL/6J</strain>
        <tissue evidence="2">Aorta and vein</tissue>
    </source>
</reference>
<keyword evidence="1" id="KW-1133">Transmembrane helix</keyword>
<name>Q3TR37_MOUSE</name>
<feature type="transmembrane region" description="Helical" evidence="1">
    <location>
        <begin position="53"/>
        <end position="73"/>
    </location>
</feature>
<evidence type="ECO:0000256" key="1">
    <source>
        <dbReference type="SAM" id="Phobius"/>
    </source>
</evidence>
<dbReference type="AGR" id="MGI:3588279"/>
<dbReference type="AlphaFoldDB" id="Q3TR37"/>
<dbReference type="MGI" id="MGI:3588279">
    <property type="gene designation" value="I730030J21Rik"/>
</dbReference>
<organism evidence="2">
    <name type="scientific">Mus musculus</name>
    <name type="common">Mouse</name>
    <dbReference type="NCBI Taxonomy" id="10090"/>
    <lineage>
        <taxon>Eukaryota</taxon>
        <taxon>Metazoa</taxon>
        <taxon>Chordata</taxon>
        <taxon>Craniata</taxon>
        <taxon>Vertebrata</taxon>
        <taxon>Euteleostomi</taxon>
        <taxon>Mammalia</taxon>
        <taxon>Eutheria</taxon>
        <taxon>Euarchontoglires</taxon>
        <taxon>Glires</taxon>
        <taxon>Rodentia</taxon>
        <taxon>Myomorpha</taxon>
        <taxon>Muroidea</taxon>
        <taxon>Muridae</taxon>
        <taxon>Murinae</taxon>
        <taxon>Mus</taxon>
        <taxon>Mus</taxon>
    </lineage>
</organism>
<reference evidence="2" key="3">
    <citation type="journal article" date="2000" name="Genome Res.">
        <title>RIKEN integrated sequence analysis (RISA) system--384-format sequencing pipeline with 384 multicapillary sequencer.</title>
        <authorList>
            <person name="Shibata K."/>
            <person name="Itoh M."/>
            <person name="Aizawa K."/>
            <person name="Nagaoka S."/>
            <person name="Sasaki N."/>
            <person name="Carninci P."/>
            <person name="Konno H."/>
            <person name="Akiyama J."/>
            <person name="Nishi K."/>
            <person name="Kitsunai T."/>
            <person name="Tashiro H."/>
            <person name="Itoh M."/>
            <person name="Sumi N."/>
            <person name="Ishii Y."/>
            <person name="Nakamura S."/>
            <person name="Hazama M."/>
            <person name="Nishine T."/>
            <person name="Harada A."/>
            <person name="Yamamoto R."/>
            <person name="Matsumoto H."/>
            <person name="Sakaguchi S."/>
            <person name="Ikegami T."/>
            <person name="Kashiwagi K."/>
            <person name="Fujiwake S."/>
            <person name="Inoue K."/>
            <person name="Togawa Y."/>
            <person name="Izawa M."/>
            <person name="Ohara E."/>
            <person name="Watahiki M."/>
            <person name="Yoneda Y."/>
            <person name="Ishikawa T."/>
            <person name="Ozawa K."/>
            <person name="Tanaka T."/>
            <person name="Matsuura S."/>
            <person name="Kawai J."/>
            <person name="Okazaki Y."/>
            <person name="Muramatsu M."/>
            <person name="Inoue Y."/>
            <person name="Kira A."/>
            <person name="Hayashizaki Y."/>
        </authorList>
    </citation>
    <scope>NUCLEOTIDE SEQUENCE</scope>
    <source>
        <strain evidence="2">C57BL/6J</strain>
        <tissue evidence="2">Aorta and vein</tissue>
    </source>
</reference>
<dbReference type="EMBL" id="AK163102">
    <property type="protein sequence ID" value="BAE37193.1"/>
    <property type="molecule type" value="mRNA"/>
</dbReference>
<gene>
    <name evidence="3" type="primary">I730030J21Rik</name>
</gene>
<reference evidence="2" key="5">
    <citation type="journal article" date="2002" name="Nature">
        <title>Analysis of the mouse transcriptome based on functional annotation of 60,770 full-length cDNAs.</title>
        <authorList>
            <consortium name="The FANTOM Consortium and the RIKEN Genome Exploration Research Group Phase I and II Team"/>
        </authorList>
    </citation>
    <scope>NUCLEOTIDE SEQUENCE</scope>
    <source>
        <strain evidence="2">C57BL/6J</strain>
        <tissue evidence="2">Aorta and vein</tissue>
    </source>
</reference>
<keyword evidence="1" id="KW-0472">Membrane</keyword>
<evidence type="ECO:0000313" key="3">
    <source>
        <dbReference type="MGI" id="MGI:3588279"/>
    </source>
</evidence>
<reference evidence="2" key="8">
    <citation type="journal article" date="2005" name="Science">
        <title>Antisense Transcription in the Mammalian Transcriptome.</title>
        <authorList>
            <consortium name="RIKEN Genome Exploration Research Group and Genome Science Group (Genome Network Project Core Group) and the FANTOM Consortium"/>
        </authorList>
    </citation>
    <scope>NUCLEOTIDE SEQUENCE</scope>
    <source>
        <strain evidence="2">C57BL/6J</strain>
        <tissue evidence="2">Aorta and vein</tissue>
    </source>
</reference>
<reference evidence="2" key="2">
    <citation type="journal article" date="2000" name="Genome Res.">
        <title>Normalization and subtraction of cap-trapper-selected cDNAs to prepare full-length cDNA libraries for rapid discovery of new genes.</title>
        <authorList>
            <person name="Carninci P."/>
            <person name="Shibata Y."/>
            <person name="Hayatsu N."/>
            <person name="Sugahara Y."/>
            <person name="Shibata K."/>
            <person name="Itoh M."/>
            <person name="Konno H."/>
            <person name="Okazaki Y."/>
            <person name="Muramatsu M."/>
            <person name="Hayashizaki Y."/>
        </authorList>
    </citation>
    <scope>NUCLEOTIDE SEQUENCE</scope>
    <source>
        <strain evidence="2">C57BL/6J</strain>
        <tissue evidence="2">Aorta and vein</tissue>
    </source>
</reference>
<proteinExistence type="evidence at transcript level"/>
<reference evidence="2" key="4">
    <citation type="journal article" date="2001" name="Nature">
        <title>Functional annotation of a full-length mouse cDNA collection.</title>
        <authorList>
            <consortium name="The RIKEN Genome Exploration Research Group Phase II Team and the FANTOM Consortium"/>
        </authorList>
    </citation>
    <scope>NUCLEOTIDE SEQUENCE</scope>
    <source>
        <strain evidence="2">C57BL/6J</strain>
        <tissue evidence="2">Aorta and vein</tissue>
    </source>
</reference>
<reference evidence="2" key="7">
    <citation type="journal article" date="2005" name="Science">
        <title>The Transcriptional Landscape of the Mammalian Genome.</title>
        <authorList>
            <consortium name="The FANTOM Consortium"/>
            <consortium name="Riken Genome Exploration Research Group and Genome Science Group (Genome Network Project Core Group)"/>
        </authorList>
    </citation>
    <scope>NUCLEOTIDE SEQUENCE</scope>
    <source>
        <strain evidence="2">C57BL/6J</strain>
        <tissue evidence="2">Aorta and vein</tissue>
    </source>
</reference>